<dbReference type="EMBL" id="MU004485">
    <property type="protein sequence ID" value="KAF2649606.1"/>
    <property type="molecule type" value="Genomic_DNA"/>
</dbReference>
<organism evidence="2 3">
    <name type="scientific">Lophiostoma macrostomum CBS 122681</name>
    <dbReference type="NCBI Taxonomy" id="1314788"/>
    <lineage>
        <taxon>Eukaryota</taxon>
        <taxon>Fungi</taxon>
        <taxon>Dikarya</taxon>
        <taxon>Ascomycota</taxon>
        <taxon>Pezizomycotina</taxon>
        <taxon>Dothideomycetes</taxon>
        <taxon>Pleosporomycetidae</taxon>
        <taxon>Pleosporales</taxon>
        <taxon>Lophiostomataceae</taxon>
        <taxon>Lophiostoma</taxon>
    </lineage>
</organism>
<feature type="region of interest" description="Disordered" evidence="1">
    <location>
        <begin position="99"/>
        <end position="123"/>
    </location>
</feature>
<dbReference type="Proteomes" id="UP000799324">
    <property type="component" value="Unassembled WGS sequence"/>
</dbReference>
<reference evidence="2" key="1">
    <citation type="journal article" date="2020" name="Stud. Mycol.">
        <title>101 Dothideomycetes genomes: a test case for predicting lifestyles and emergence of pathogens.</title>
        <authorList>
            <person name="Haridas S."/>
            <person name="Albert R."/>
            <person name="Binder M."/>
            <person name="Bloem J."/>
            <person name="Labutti K."/>
            <person name="Salamov A."/>
            <person name="Andreopoulos B."/>
            <person name="Baker S."/>
            <person name="Barry K."/>
            <person name="Bills G."/>
            <person name="Bluhm B."/>
            <person name="Cannon C."/>
            <person name="Castanera R."/>
            <person name="Culley D."/>
            <person name="Daum C."/>
            <person name="Ezra D."/>
            <person name="Gonzalez J."/>
            <person name="Henrissat B."/>
            <person name="Kuo A."/>
            <person name="Liang C."/>
            <person name="Lipzen A."/>
            <person name="Lutzoni F."/>
            <person name="Magnuson J."/>
            <person name="Mondo S."/>
            <person name="Nolan M."/>
            <person name="Ohm R."/>
            <person name="Pangilinan J."/>
            <person name="Park H.-J."/>
            <person name="Ramirez L."/>
            <person name="Alfaro M."/>
            <person name="Sun H."/>
            <person name="Tritt A."/>
            <person name="Yoshinaga Y."/>
            <person name="Zwiers L.-H."/>
            <person name="Turgeon B."/>
            <person name="Goodwin S."/>
            <person name="Spatafora J."/>
            <person name="Crous P."/>
            <person name="Grigoriev I."/>
        </authorList>
    </citation>
    <scope>NUCLEOTIDE SEQUENCE</scope>
    <source>
        <strain evidence="2">CBS 122681</strain>
    </source>
</reference>
<evidence type="ECO:0000256" key="1">
    <source>
        <dbReference type="SAM" id="MobiDB-lite"/>
    </source>
</evidence>
<proteinExistence type="predicted"/>
<keyword evidence="3" id="KW-1185">Reference proteome</keyword>
<evidence type="ECO:0000313" key="3">
    <source>
        <dbReference type="Proteomes" id="UP000799324"/>
    </source>
</evidence>
<protein>
    <submittedName>
        <fullName evidence="2">Uncharacterized protein</fullName>
    </submittedName>
</protein>
<dbReference type="AlphaFoldDB" id="A0A6A6SP29"/>
<accession>A0A6A6SP29</accession>
<sequence length="123" mass="14049">MAPGADATARNVDHHDFCERIDKLQFAEEAERNTFLAETKLHSKELHSLQRNLRGRLLISHGRWRLMDTMLEATTRRETAHSSQLQGEVSRLKKLVAAMEKARDSNAPPREALRAEQSVDPYS</sequence>
<gene>
    <name evidence="2" type="ORF">K491DRAFT_683689</name>
</gene>
<name>A0A6A6SP29_9PLEO</name>
<evidence type="ECO:0000313" key="2">
    <source>
        <dbReference type="EMBL" id="KAF2649606.1"/>
    </source>
</evidence>